<dbReference type="RefSeq" id="WP_016275959.1">
    <property type="nucleotide sequence ID" value="NZ_CAUCNL010000012.1"/>
</dbReference>
<dbReference type="HOGENOM" id="CLU_025617_1_0_10"/>
<keyword evidence="3" id="KW-1185">Reference proteome</keyword>
<dbReference type="OrthoDB" id="9799278at2"/>
<comment type="caution">
    <text evidence="2">The sequence shown here is derived from an EMBL/GenBank/DDBJ whole genome shotgun (WGS) entry which is preliminary data.</text>
</comment>
<protein>
    <recommendedName>
        <fullName evidence="1">Polysaccharide pyruvyl transferase domain-containing protein</fullName>
    </recommendedName>
</protein>
<sequence length="380" mass="44605">MKIAITTWHEGPNAGTFFQCYGLYHYLKNRNHDVTVIDYIHQPDDILNRGFMYYFTQLIPLIKNKINRNKKRKEEAILTKQFANEIRKRDERVSKFWQMILFTNRITTQADFDKLNDKFDAFIVGSDQVWNATMLNRRYFLDYVKPGKIKAAFGPSVGVGSVLPTQRKAYKTYVKDFNLVAVREKLLCDILNEELPHIKAKHLLDPSMLIPREEYLKMAKLPEGIEAGSYLLCYFAPNTKHQEEVVRKYAKEKNLRIVVMAMFGYSWTMKNDIIICPDPSEFLGLISNAAAVFTSSFHCTIFSILFHRNLFVFERKQLSKSADINQRYTEQLSTYGITHRYIPWGQSLNDEILKPIDYNHVENIFQLRLSESKKFLNQLF</sequence>
<evidence type="ECO:0000313" key="3">
    <source>
        <dbReference type="Proteomes" id="UP000014200"/>
    </source>
</evidence>
<evidence type="ECO:0000313" key="2">
    <source>
        <dbReference type="EMBL" id="EOS13708.1"/>
    </source>
</evidence>
<dbReference type="PATRIC" id="fig|1235788.3.peg.1586"/>
<accession>R9I9V8</accession>
<gene>
    <name evidence="2" type="ORF">C802_01551</name>
</gene>
<proteinExistence type="predicted"/>
<dbReference type="InterPro" id="IPR007345">
    <property type="entry name" value="Polysacch_pyruvyl_Trfase"/>
</dbReference>
<dbReference type="Proteomes" id="UP000014200">
    <property type="component" value="Unassembled WGS sequence"/>
</dbReference>
<dbReference type="STRING" id="1235788.C802_01551"/>
<dbReference type="AlphaFoldDB" id="R9I9V8"/>
<reference evidence="2 3" key="1">
    <citation type="submission" date="2013-04" db="EMBL/GenBank/DDBJ databases">
        <title>The Genome Sequence of Bacteroides massiliensis dnLKV3.</title>
        <authorList>
            <consortium name="The Broad Institute Genomics Platform"/>
            <consortium name="The Broad Institute Genome Sequencing Center for Infectious Disease"/>
            <person name="Earl A."/>
            <person name="Xavier R."/>
            <person name="Kuhn K."/>
            <person name="Stappenbeck T."/>
            <person name="Walker B."/>
            <person name="Young S."/>
            <person name="Zeng Q."/>
            <person name="Gargeya S."/>
            <person name="Fitzgerald M."/>
            <person name="Haas B."/>
            <person name="Abouelleil A."/>
            <person name="Allen A.W."/>
            <person name="Alvarado L."/>
            <person name="Arachchi H.M."/>
            <person name="Berlin A.M."/>
            <person name="Chapman S.B."/>
            <person name="Gainer-Dewar J."/>
            <person name="Goldberg J."/>
            <person name="Griggs A."/>
            <person name="Gujja S."/>
            <person name="Hansen M."/>
            <person name="Howarth C."/>
            <person name="Imamovic A."/>
            <person name="Ireland A."/>
            <person name="Larimer J."/>
            <person name="McCowan C."/>
            <person name="Murphy C."/>
            <person name="Pearson M."/>
            <person name="Poon T.W."/>
            <person name="Priest M."/>
            <person name="Roberts A."/>
            <person name="Saif S."/>
            <person name="Shea T."/>
            <person name="Sisk P."/>
            <person name="Sykes S."/>
            <person name="Wortman J."/>
            <person name="Nusbaum C."/>
            <person name="Birren B."/>
        </authorList>
    </citation>
    <scope>NUCLEOTIDE SEQUENCE [LARGE SCALE GENOMIC DNA]</scope>
    <source>
        <strain evidence="3">dnLKV3</strain>
    </source>
</reference>
<feature type="domain" description="Polysaccharide pyruvyl transferase" evidence="1">
    <location>
        <begin position="13"/>
        <end position="314"/>
    </location>
</feature>
<dbReference type="GeneID" id="82154675"/>
<name>R9I9V8_9BACT</name>
<evidence type="ECO:0000259" key="1">
    <source>
        <dbReference type="Pfam" id="PF04230"/>
    </source>
</evidence>
<dbReference type="EMBL" id="ASSP01000009">
    <property type="protein sequence ID" value="EOS13708.1"/>
    <property type="molecule type" value="Genomic_DNA"/>
</dbReference>
<organism evidence="2 3">
    <name type="scientific">Phocaeicola sartorii</name>
    <dbReference type="NCBI Taxonomy" id="671267"/>
    <lineage>
        <taxon>Bacteria</taxon>
        <taxon>Pseudomonadati</taxon>
        <taxon>Bacteroidota</taxon>
        <taxon>Bacteroidia</taxon>
        <taxon>Bacteroidales</taxon>
        <taxon>Bacteroidaceae</taxon>
        <taxon>Phocaeicola</taxon>
    </lineage>
</organism>
<dbReference type="Pfam" id="PF04230">
    <property type="entry name" value="PS_pyruv_trans"/>
    <property type="match status" value="1"/>
</dbReference>